<sequence>MTNRAYHIHVCLVRNEQPALENALQDALTPLYNLTWDLIGNPENANAFSRRQIDASDAVLFVLGEDYGTPSPTGISYLHLNYLYARNKPSPVVALLRSAATLNTVSRQRLDLANQVQKEQYERTVLYHDAAQAVDECLRLVTALVEHHASTHASTKANIVTFAADATLTSTAATPAPAAPPLSRTPFSKRDRPNAAPNPAPLSQSAPTLHLVLDDTVLVNYSAHAYQHGNLHDITATHLLSWGEILDMIALLPVPFSTDMLQRAFNDLLKAPALAVVEETMPDAHAVSRCQINSLDLQWIKQQLIHGGWIIPYKDERSTRELWQLNRNMTLLHDY</sequence>
<gene>
    <name evidence="3" type="ORF">NCTC11091_00283</name>
</gene>
<reference evidence="3 4" key="1">
    <citation type="submission" date="2018-06" db="EMBL/GenBank/DDBJ databases">
        <authorList>
            <consortium name="Pathogen Informatics"/>
            <person name="Doyle S."/>
        </authorList>
    </citation>
    <scope>NUCLEOTIDE SEQUENCE [LARGE SCALE GENOMIC DNA]</scope>
    <source>
        <strain evidence="3 4">NCTC11091</strain>
    </source>
</reference>
<dbReference type="Proteomes" id="UP000255193">
    <property type="component" value="Unassembled WGS sequence"/>
</dbReference>
<evidence type="ECO:0000313" key="4">
    <source>
        <dbReference type="Proteomes" id="UP000255193"/>
    </source>
</evidence>
<feature type="region of interest" description="Disordered" evidence="1">
    <location>
        <begin position="173"/>
        <end position="205"/>
    </location>
</feature>
<dbReference type="RefSeq" id="WP_115253995.1">
    <property type="nucleotide sequence ID" value="NZ_MXAO01000046.1"/>
</dbReference>
<dbReference type="AlphaFoldDB" id="A0A378Q191"/>
<organism evidence="3 4">
    <name type="scientific">Faucicola atlantae</name>
    <dbReference type="NCBI Taxonomy" id="34059"/>
    <lineage>
        <taxon>Bacteria</taxon>
        <taxon>Pseudomonadati</taxon>
        <taxon>Pseudomonadota</taxon>
        <taxon>Gammaproteobacteria</taxon>
        <taxon>Moraxellales</taxon>
        <taxon>Moraxellaceae</taxon>
        <taxon>Faucicola</taxon>
    </lineage>
</organism>
<evidence type="ECO:0000256" key="1">
    <source>
        <dbReference type="SAM" id="MobiDB-lite"/>
    </source>
</evidence>
<name>A0A378Q191_9GAMM</name>
<protein>
    <recommendedName>
        <fullName evidence="2">DUF4062 domain-containing protein</fullName>
    </recommendedName>
</protein>
<dbReference type="Pfam" id="PF13271">
    <property type="entry name" value="DUF4062"/>
    <property type="match status" value="1"/>
</dbReference>
<feature type="compositionally biased region" description="Low complexity" evidence="1">
    <location>
        <begin position="173"/>
        <end position="186"/>
    </location>
</feature>
<feature type="domain" description="DUF4062" evidence="2">
    <location>
        <begin position="43"/>
        <end position="85"/>
    </location>
</feature>
<evidence type="ECO:0000313" key="3">
    <source>
        <dbReference type="EMBL" id="STY94519.1"/>
    </source>
</evidence>
<dbReference type="EMBL" id="UGQA01000001">
    <property type="protein sequence ID" value="STY94519.1"/>
    <property type="molecule type" value="Genomic_DNA"/>
</dbReference>
<proteinExistence type="predicted"/>
<evidence type="ECO:0000259" key="2">
    <source>
        <dbReference type="Pfam" id="PF13271"/>
    </source>
</evidence>
<dbReference type="InterPro" id="IPR025139">
    <property type="entry name" value="DUF4062"/>
</dbReference>
<accession>A0A378Q191</accession>